<dbReference type="Proteomes" id="UP000244754">
    <property type="component" value="Chromosome"/>
</dbReference>
<dbReference type="AlphaFoldDB" id="A0A2S0WCG6"/>
<protein>
    <submittedName>
        <fullName evidence="1">Uncharacterized protein</fullName>
    </submittedName>
</protein>
<dbReference type="KEGG" id="clia:C3E79_02330"/>
<reference evidence="2" key="1">
    <citation type="submission" date="2018-01" db="EMBL/GenBank/DDBJ databases">
        <authorList>
            <person name="Li J."/>
        </authorList>
    </citation>
    <scope>NUCLEOTIDE SEQUENCE [LARGE SCALE GENOMIC DNA]</scope>
    <source>
        <strain evidence="2">2184</strain>
    </source>
</reference>
<sequence length="78" mass="8568">MNEKIALNAIGPRARDAACQLRAIAAFLSQIDALETEDVPGWEFMGTRFFIEERGALLDIADLLECELAPEAEKYAGP</sequence>
<evidence type="ECO:0000313" key="1">
    <source>
        <dbReference type="EMBL" id="AWB83467.1"/>
    </source>
</evidence>
<gene>
    <name evidence="1" type="ORF">C3E79_02330</name>
</gene>
<dbReference type="RefSeq" id="WP_108403457.1">
    <property type="nucleotide sequence ID" value="NZ_CP026948.1"/>
</dbReference>
<accession>A0A2S0WCG6</accession>
<evidence type="ECO:0000313" key="2">
    <source>
        <dbReference type="Proteomes" id="UP000244754"/>
    </source>
</evidence>
<dbReference type="EMBL" id="CP026948">
    <property type="protein sequence ID" value="AWB83467.1"/>
    <property type="molecule type" value="Genomic_DNA"/>
</dbReference>
<proteinExistence type="predicted"/>
<keyword evidence="2" id="KW-1185">Reference proteome</keyword>
<organism evidence="1 2">
    <name type="scientific">Corynebacterium liangguodongii</name>
    <dbReference type="NCBI Taxonomy" id="2079535"/>
    <lineage>
        <taxon>Bacteria</taxon>
        <taxon>Bacillati</taxon>
        <taxon>Actinomycetota</taxon>
        <taxon>Actinomycetes</taxon>
        <taxon>Mycobacteriales</taxon>
        <taxon>Corynebacteriaceae</taxon>
        <taxon>Corynebacterium</taxon>
    </lineage>
</organism>
<name>A0A2S0WCG6_9CORY</name>